<dbReference type="PANTHER" id="PTHR42883">
    <property type="entry name" value="GLUCOSE-1-PHOSPHATE THYMIDYLTRANSFERASE"/>
    <property type="match status" value="1"/>
</dbReference>
<dbReference type="CDD" id="cd04189">
    <property type="entry name" value="G1P_TT_long"/>
    <property type="match status" value="1"/>
</dbReference>
<dbReference type="EMBL" id="VBAN01000266">
    <property type="protein sequence ID" value="TMI80344.1"/>
    <property type="molecule type" value="Genomic_DNA"/>
</dbReference>
<name>A0A537J9X2_9BACT</name>
<evidence type="ECO:0000313" key="2">
    <source>
        <dbReference type="EMBL" id="TMI80344.1"/>
    </source>
</evidence>
<dbReference type="InterPro" id="IPR029044">
    <property type="entry name" value="Nucleotide-diphossugar_trans"/>
</dbReference>
<dbReference type="AlphaFoldDB" id="A0A537J9X2"/>
<dbReference type="EC" id="2.7.7.24" evidence="2"/>
<dbReference type="Gene3D" id="3.90.550.10">
    <property type="entry name" value="Spore Coat Polysaccharide Biosynthesis Protein SpsA, Chain A"/>
    <property type="match status" value="1"/>
</dbReference>
<evidence type="ECO:0000313" key="3">
    <source>
        <dbReference type="Proteomes" id="UP000318093"/>
    </source>
</evidence>
<dbReference type="InterPro" id="IPR005835">
    <property type="entry name" value="NTP_transferase_dom"/>
</dbReference>
<comment type="caution">
    <text evidence="2">The sequence shown here is derived from an EMBL/GenBank/DDBJ whole genome shotgun (WGS) entry which is preliminary data.</text>
</comment>
<dbReference type="SUPFAM" id="SSF53448">
    <property type="entry name" value="Nucleotide-diphospho-sugar transferases"/>
    <property type="match status" value="1"/>
</dbReference>
<gene>
    <name evidence="2" type="ORF">E6H03_08585</name>
</gene>
<proteinExistence type="predicted"/>
<dbReference type="PANTHER" id="PTHR42883:SF2">
    <property type="entry name" value="THYMIDYLYLTRANSFERASE"/>
    <property type="match status" value="1"/>
</dbReference>
<keyword evidence="2" id="KW-0808">Transferase</keyword>
<sequence>MKGLVLCGGRGTRLRPLTYTSAKQLIPVANRPILHFVLDQVAEAGIREVGIIISPETGAAVQGAIGTGERWGLRATYITQDAPSGLAHAVLTARPFLEDSPFLMFLGDNLIQGGVQALRRRFDGGRADALILLKEVADPRQFGVAVLNGDGSVHALVEKPETPPSNLALVGVYLFRPGIHEAIARIRPSARGELEITDAIQELLRAGGRVETVRLEGWWLDAGKKDDLLEANRAVLDEFTRREILGTVGDECTITGRVEIGRMTTVERSTIRGPAVIGERCRIEGAFIGPYSAIGDGTVVAQSSIQHSVVLDGCRLEGIDRLEDSVLGRAVTITRATNGPKALRVFVSDDSKISL</sequence>
<dbReference type="Gene3D" id="2.160.10.10">
    <property type="entry name" value="Hexapeptide repeat proteins"/>
    <property type="match status" value="1"/>
</dbReference>
<dbReference type="Pfam" id="PF00483">
    <property type="entry name" value="NTP_transferase"/>
    <property type="match status" value="1"/>
</dbReference>
<feature type="domain" description="Nucleotidyl transferase" evidence="1">
    <location>
        <begin position="2"/>
        <end position="237"/>
    </location>
</feature>
<keyword evidence="2" id="KW-0548">Nucleotidyltransferase</keyword>
<dbReference type="NCBIfam" id="TIGR01208">
    <property type="entry name" value="rmlA_long"/>
    <property type="match status" value="1"/>
</dbReference>
<dbReference type="InterPro" id="IPR005908">
    <property type="entry name" value="G1P_thy_trans_l"/>
</dbReference>
<reference evidence="2 3" key="1">
    <citation type="journal article" date="2019" name="Nat. Microbiol.">
        <title>Mediterranean grassland soil C-N compound turnover is dependent on rainfall and depth, and is mediated by genomically divergent microorganisms.</title>
        <authorList>
            <person name="Diamond S."/>
            <person name="Andeer P.F."/>
            <person name="Li Z."/>
            <person name="Crits-Christoph A."/>
            <person name="Burstein D."/>
            <person name="Anantharaman K."/>
            <person name="Lane K.R."/>
            <person name="Thomas B.C."/>
            <person name="Pan C."/>
            <person name="Northen T.R."/>
            <person name="Banfield J.F."/>
        </authorList>
    </citation>
    <scope>NUCLEOTIDE SEQUENCE [LARGE SCALE GENOMIC DNA]</scope>
    <source>
        <strain evidence="2">NP_6</strain>
    </source>
</reference>
<dbReference type="GO" id="GO:0008879">
    <property type="term" value="F:glucose-1-phosphate thymidylyltransferase activity"/>
    <property type="evidence" value="ECO:0007669"/>
    <property type="project" value="UniProtKB-EC"/>
</dbReference>
<dbReference type="Proteomes" id="UP000318093">
    <property type="component" value="Unassembled WGS sequence"/>
</dbReference>
<organism evidence="2 3">
    <name type="scientific">Candidatus Segetimicrobium genomatis</name>
    <dbReference type="NCBI Taxonomy" id="2569760"/>
    <lineage>
        <taxon>Bacteria</taxon>
        <taxon>Bacillati</taxon>
        <taxon>Candidatus Sysuimicrobiota</taxon>
        <taxon>Candidatus Sysuimicrobiia</taxon>
        <taxon>Candidatus Sysuimicrobiales</taxon>
        <taxon>Candidatus Segetimicrobiaceae</taxon>
        <taxon>Candidatus Segetimicrobium</taxon>
    </lineage>
</organism>
<accession>A0A537J9X2</accession>
<evidence type="ECO:0000259" key="1">
    <source>
        <dbReference type="Pfam" id="PF00483"/>
    </source>
</evidence>
<protein>
    <submittedName>
        <fullName evidence="2">Glucose-1-phosphate thymidylyltransferase</fullName>
        <ecNumber evidence="2">2.7.7.24</ecNumber>
    </submittedName>
</protein>